<dbReference type="SUPFAM" id="SSF103481">
    <property type="entry name" value="Multidrug resistance efflux transporter EmrE"/>
    <property type="match status" value="1"/>
</dbReference>
<comment type="similarity">
    <text evidence="7">Belongs to the drug/metabolite transporter (DMT) superfamily. Small multidrug resistance (SMR) (TC 2.A.7.1) family.</text>
</comment>
<dbReference type="Proteomes" id="UP001344888">
    <property type="component" value="Unassembled WGS sequence"/>
</dbReference>
<dbReference type="AlphaFoldDB" id="A0AAW9NH06"/>
<dbReference type="InterPro" id="IPR037185">
    <property type="entry name" value="EmrE-like"/>
</dbReference>
<keyword evidence="10" id="KW-1185">Reference proteome</keyword>
<dbReference type="GO" id="GO:0022857">
    <property type="term" value="F:transmembrane transporter activity"/>
    <property type="evidence" value="ECO:0007669"/>
    <property type="project" value="InterPro"/>
</dbReference>
<protein>
    <submittedName>
        <fullName evidence="9">SMR family transporter</fullName>
    </submittedName>
</protein>
<keyword evidence="3" id="KW-1003">Cell membrane</keyword>
<evidence type="ECO:0000256" key="6">
    <source>
        <dbReference type="ARBA" id="ARBA00023136"/>
    </source>
</evidence>
<dbReference type="PANTHER" id="PTHR30561:SF0">
    <property type="entry name" value="GUANIDINIUM EXPORTER"/>
    <property type="match status" value="1"/>
</dbReference>
<dbReference type="RefSeq" id="WP_326122399.1">
    <property type="nucleotide sequence ID" value="NZ_JARSFG010000007.1"/>
</dbReference>
<evidence type="ECO:0000256" key="7">
    <source>
        <dbReference type="RuleBase" id="RU003942"/>
    </source>
</evidence>
<evidence type="ECO:0000256" key="2">
    <source>
        <dbReference type="ARBA" id="ARBA00022448"/>
    </source>
</evidence>
<evidence type="ECO:0000256" key="8">
    <source>
        <dbReference type="SAM" id="Phobius"/>
    </source>
</evidence>
<evidence type="ECO:0000313" key="9">
    <source>
        <dbReference type="EMBL" id="MEC1177904.1"/>
    </source>
</evidence>
<dbReference type="InterPro" id="IPR000390">
    <property type="entry name" value="Small_drug/metabolite_transptr"/>
</dbReference>
<name>A0AAW9NH06_9BACL</name>
<dbReference type="PANTHER" id="PTHR30561">
    <property type="entry name" value="SMR FAMILY PROTON-DEPENDENT DRUG EFFLUX TRANSPORTER SUGE"/>
    <property type="match status" value="1"/>
</dbReference>
<evidence type="ECO:0000313" key="10">
    <source>
        <dbReference type="Proteomes" id="UP001344888"/>
    </source>
</evidence>
<keyword evidence="2" id="KW-0813">Transport</keyword>
<reference evidence="9 10" key="1">
    <citation type="submission" date="2023-03" db="EMBL/GenBank/DDBJ databases">
        <title>Bacillus Genome Sequencing.</title>
        <authorList>
            <person name="Dunlap C."/>
        </authorList>
    </citation>
    <scope>NUCLEOTIDE SEQUENCE [LARGE SCALE GENOMIC DNA]</scope>
    <source>
        <strain evidence="9 10">B-59205</strain>
    </source>
</reference>
<feature type="transmembrane region" description="Helical" evidence="8">
    <location>
        <begin position="6"/>
        <end position="23"/>
    </location>
</feature>
<dbReference type="Pfam" id="PF00893">
    <property type="entry name" value="Multi_Drug_Res"/>
    <property type="match status" value="1"/>
</dbReference>
<sequence length="104" mass="11327">MGWLFILIAAMAEIVGVVGLRFYSQKKTLRNLLIYIGGFGTSFAFLYASFNYLQLSIAYVVWVGIGTLGAVLVNMIFFGESKNFARIASIFAIIIGVAGLKAFA</sequence>
<comment type="subcellular location">
    <subcellularLocation>
        <location evidence="1 7">Cell membrane</location>
        <topology evidence="1 7">Multi-pass membrane protein</topology>
    </subcellularLocation>
</comment>
<dbReference type="EMBL" id="JARSFG010000007">
    <property type="protein sequence ID" value="MEC1177904.1"/>
    <property type="molecule type" value="Genomic_DNA"/>
</dbReference>
<feature type="transmembrane region" description="Helical" evidence="8">
    <location>
        <begin position="56"/>
        <end position="77"/>
    </location>
</feature>
<feature type="transmembrane region" description="Helical" evidence="8">
    <location>
        <begin position="32"/>
        <end position="50"/>
    </location>
</feature>
<keyword evidence="5 8" id="KW-1133">Transmembrane helix</keyword>
<keyword evidence="6 8" id="KW-0472">Membrane</keyword>
<evidence type="ECO:0000256" key="3">
    <source>
        <dbReference type="ARBA" id="ARBA00022475"/>
    </source>
</evidence>
<evidence type="ECO:0000256" key="1">
    <source>
        <dbReference type="ARBA" id="ARBA00004651"/>
    </source>
</evidence>
<organism evidence="9 10">
    <name type="scientific">Metasolibacillus meyeri</name>
    <dbReference type="NCBI Taxonomy" id="1071052"/>
    <lineage>
        <taxon>Bacteria</taxon>
        <taxon>Bacillati</taxon>
        <taxon>Bacillota</taxon>
        <taxon>Bacilli</taxon>
        <taxon>Bacillales</taxon>
        <taxon>Caryophanaceae</taxon>
        <taxon>Metasolibacillus</taxon>
    </lineage>
</organism>
<dbReference type="InterPro" id="IPR045324">
    <property type="entry name" value="Small_multidrug_res"/>
</dbReference>
<proteinExistence type="inferred from homology"/>
<accession>A0AAW9NH06</accession>
<dbReference type="GO" id="GO:0005886">
    <property type="term" value="C:plasma membrane"/>
    <property type="evidence" value="ECO:0007669"/>
    <property type="project" value="UniProtKB-SubCell"/>
</dbReference>
<evidence type="ECO:0000256" key="4">
    <source>
        <dbReference type="ARBA" id="ARBA00022692"/>
    </source>
</evidence>
<dbReference type="Gene3D" id="1.10.3730.20">
    <property type="match status" value="1"/>
</dbReference>
<evidence type="ECO:0000256" key="5">
    <source>
        <dbReference type="ARBA" id="ARBA00022989"/>
    </source>
</evidence>
<feature type="transmembrane region" description="Helical" evidence="8">
    <location>
        <begin position="84"/>
        <end position="103"/>
    </location>
</feature>
<gene>
    <name evidence="9" type="ORF">P9B03_05360</name>
</gene>
<keyword evidence="4 7" id="KW-0812">Transmembrane</keyword>
<comment type="caution">
    <text evidence="9">The sequence shown here is derived from an EMBL/GenBank/DDBJ whole genome shotgun (WGS) entry which is preliminary data.</text>
</comment>